<evidence type="ECO:0000313" key="3">
    <source>
        <dbReference type="EMBL" id="KKW17515.1"/>
    </source>
</evidence>
<feature type="transmembrane region" description="Helical" evidence="2">
    <location>
        <begin position="65"/>
        <end position="86"/>
    </location>
</feature>
<dbReference type="PANTHER" id="PTHR41386:SF1">
    <property type="entry name" value="MEMBRANE PROTEIN"/>
    <property type="match status" value="1"/>
</dbReference>
<evidence type="ECO:0000256" key="2">
    <source>
        <dbReference type="SAM" id="Phobius"/>
    </source>
</evidence>
<keyword evidence="2" id="KW-0812">Transmembrane</keyword>
<accession>A0A0G1WFU7</accession>
<gene>
    <name evidence="3" type="ORF">UY58_C0002G0001</name>
</gene>
<name>A0A0G1WFU7_9BACT</name>
<dbReference type="InterPro" id="IPR010406">
    <property type="entry name" value="DUF1003"/>
</dbReference>
<keyword evidence="2" id="KW-1133">Transmembrane helix</keyword>
<sequence>MSVKSSDPSAAGAQGNQHETVSEVSARRARHKIIRSVEARLNKRRALSEKFADALVSMLGNIKAIVAHAVIFIFWIAINTGLVLGIKPFDPFPFNFLTMIVSLEAIFLSIFVLISQNRESKISDLREEIDIQVNMIAEQEITKIIHLLASLMKHLKVPYEQDPELKRMMQPLNTDEIEKELERQLNLPHL</sequence>
<dbReference type="PANTHER" id="PTHR41386">
    <property type="entry name" value="INTEGRAL MEMBRANE PROTEIN-RELATED"/>
    <property type="match status" value="1"/>
</dbReference>
<evidence type="ECO:0008006" key="5">
    <source>
        <dbReference type="Google" id="ProtNLM"/>
    </source>
</evidence>
<keyword evidence="2" id="KW-0472">Membrane</keyword>
<protein>
    <recommendedName>
        <fullName evidence="5">DUF1003 domain-containing protein</fullName>
    </recommendedName>
</protein>
<dbReference type="Pfam" id="PF06210">
    <property type="entry name" value="DUF1003"/>
    <property type="match status" value="1"/>
</dbReference>
<feature type="transmembrane region" description="Helical" evidence="2">
    <location>
        <begin position="92"/>
        <end position="114"/>
    </location>
</feature>
<reference evidence="3 4" key="1">
    <citation type="journal article" date="2015" name="Nature">
        <title>rRNA introns, odd ribosomes, and small enigmatic genomes across a large radiation of phyla.</title>
        <authorList>
            <person name="Brown C.T."/>
            <person name="Hug L.A."/>
            <person name="Thomas B.C."/>
            <person name="Sharon I."/>
            <person name="Castelle C.J."/>
            <person name="Singh A."/>
            <person name="Wilkins M.J."/>
            <person name="Williams K.H."/>
            <person name="Banfield J.F."/>
        </authorList>
    </citation>
    <scope>NUCLEOTIDE SEQUENCE [LARGE SCALE GENOMIC DNA]</scope>
</reference>
<dbReference type="AlphaFoldDB" id="A0A0G1WFU7"/>
<evidence type="ECO:0000313" key="4">
    <source>
        <dbReference type="Proteomes" id="UP000033982"/>
    </source>
</evidence>
<dbReference type="PATRIC" id="fig|1619043.3.peg.51"/>
<organism evidence="3 4">
    <name type="scientific">Candidatus Magasanikbacteria bacterium GW2011_GWA2_50_22</name>
    <dbReference type="NCBI Taxonomy" id="1619043"/>
    <lineage>
        <taxon>Bacteria</taxon>
        <taxon>Candidatus Magasanikiibacteriota</taxon>
    </lineage>
</organism>
<dbReference type="EMBL" id="LCQN01000002">
    <property type="protein sequence ID" value="KKW17515.1"/>
    <property type="molecule type" value="Genomic_DNA"/>
</dbReference>
<dbReference type="Proteomes" id="UP000033982">
    <property type="component" value="Unassembled WGS sequence"/>
</dbReference>
<proteinExistence type="predicted"/>
<evidence type="ECO:0000256" key="1">
    <source>
        <dbReference type="SAM" id="MobiDB-lite"/>
    </source>
</evidence>
<comment type="caution">
    <text evidence="3">The sequence shown here is derived from an EMBL/GenBank/DDBJ whole genome shotgun (WGS) entry which is preliminary data.</text>
</comment>
<feature type="region of interest" description="Disordered" evidence="1">
    <location>
        <begin position="1"/>
        <end position="22"/>
    </location>
</feature>